<organism evidence="3 4">
    <name type="scientific">Rhodotorula taiwanensis</name>
    <dbReference type="NCBI Taxonomy" id="741276"/>
    <lineage>
        <taxon>Eukaryota</taxon>
        <taxon>Fungi</taxon>
        <taxon>Dikarya</taxon>
        <taxon>Basidiomycota</taxon>
        <taxon>Pucciniomycotina</taxon>
        <taxon>Microbotryomycetes</taxon>
        <taxon>Sporidiobolales</taxon>
        <taxon>Sporidiobolaceae</taxon>
        <taxon>Rhodotorula</taxon>
    </lineage>
</organism>
<feature type="region of interest" description="Disordered" evidence="1">
    <location>
        <begin position="145"/>
        <end position="174"/>
    </location>
</feature>
<dbReference type="AlphaFoldDB" id="A0A2S5BDC5"/>
<sequence length="361" mass="37584">MKFTATIAALASVVAVVRAGGSIDNSAVAGQIASAASTLNGAGNYVLTNVATGQTLSFSRSGVTNFFPQAGNDPVSIQFNGNQARISGGNNKCASAQWDANYEGGVDYAAVAYACAVGSGPLTGTATLERTKQWWYLVPTGDSAAPAATPATASSPEPKAETTTEAAQAASATPETQAYQFNNADVQAKAAVAPAASSSDAAPAPSSNSKQATRNPAGYWDSSASTISLDGIDTSKVNRQDRSTWICRHPGWWLANHPNYVYTAGHVECASDLKAYLASQQGQSRMGKRSHLVTPSHQELAKKLAKRGSQSYYIIAVDHIHDMATRAIGSGSLSTFGGYTSTRLDLWNKGNSGQMWTISSA</sequence>
<feature type="signal peptide" evidence="2">
    <location>
        <begin position="1"/>
        <end position="19"/>
    </location>
</feature>
<feature type="compositionally biased region" description="Low complexity" evidence="1">
    <location>
        <begin position="197"/>
        <end position="210"/>
    </location>
</feature>
<evidence type="ECO:0000313" key="4">
    <source>
        <dbReference type="Proteomes" id="UP000237144"/>
    </source>
</evidence>
<evidence type="ECO:0000313" key="3">
    <source>
        <dbReference type="EMBL" id="POY74758.1"/>
    </source>
</evidence>
<gene>
    <name evidence="3" type="ORF">BMF94_2234</name>
</gene>
<proteinExistence type="predicted"/>
<accession>A0A2S5BDC5</accession>
<dbReference type="EMBL" id="PJQD01000022">
    <property type="protein sequence ID" value="POY74758.1"/>
    <property type="molecule type" value="Genomic_DNA"/>
</dbReference>
<evidence type="ECO:0000256" key="2">
    <source>
        <dbReference type="SAM" id="SignalP"/>
    </source>
</evidence>
<dbReference type="Proteomes" id="UP000237144">
    <property type="component" value="Unassembled WGS sequence"/>
</dbReference>
<evidence type="ECO:0000256" key="1">
    <source>
        <dbReference type="SAM" id="MobiDB-lite"/>
    </source>
</evidence>
<protein>
    <submittedName>
        <fullName evidence="3">Uncharacterized protein</fullName>
    </submittedName>
</protein>
<keyword evidence="2" id="KW-0732">Signal</keyword>
<dbReference type="OrthoDB" id="2527251at2759"/>
<feature type="region of interest" description="Disordered" evidence="1">
    <location>
        <begin position="197"/>
        <end position="219"/>
    </location>
</feature>
<comment type="caution">
    <text evidence="3">The sequence shown here is derived from an EMBL/GenBank/DDBJ whole genome shotgun (WGS) entry which is preliminary data.</text>
</comment>
<feature type="chain" id="PRO_5015759993" evidence="2">
    <location>
        <begin position="20"/>
        <end position="361"/>
    </location>
</feature>
<keyword evidence="4" id="KW-1185">Reference proteome</keyword>
<name>A0A2S5BDC5_9BASI</name>
<reference evidence="3 4" key="1">
    <citation type="journal article" date="2018" name="Front. Microbiol.">
        <title>Prospects for Fungal Bioremediation of Acidic Radioactive Waste Sites: Characterization and Genome Sequence of Rhodotorula taiwanensis MD1149.</title>
        <authorList>
            <person name="Tkavc R."/>
            <person name="Matrosova V.Y."/>
            <person name="Grichenko O.E."/>
            <person name="Gostincar C."/>
            <person name="Volpe R.P."/>
            <person name="Klimenkova P."/>
            <person name="Gaidamakova E.K."/>
            <person name="Zhou C.E."/>
            <person name="Stewart B.J."/>
            <person name="Lyman M.G."/>
            <person name="Malfatti S.A."/>
            <person name="Rubinfeld B."/>
            <person name="Courtot M."/>
            <person name="Singh J."/>
            <person name="Dalgard C.L."/>
            <person name="Hamilton T."/>
            <person name="Frey K.G."/>
            <person name="Gunde-Cimerman N."/>
            <person name="Dugan L."/>
            <person name="Daly M.J."/>
        </authorList>
    </citation>
    <scope>NUCLEOTIDE SEQUENCE [LARGE SCALE GENOMIC DNA]</scope>
    <source>
        <strain evidence="3 4">MD1149</strain>
    </source>
</reference>